<dbReference type="InterPro" id="IPR011108">
    <property type="entry name" value="RMMBL"/>
</dbReference>
<dbReference type="Pfam" id="PF10996">
    <property type="entry name" value="Beta-Casp"/>
    <property type="match status" value="1"/>
</dbReference>
<dbReference type="PANTHER" id="PTHR11203:SF37">
    <property type="entry name" value="INTEGRATOR COMPLEX SUBUNIT 11"/>
    <property type="match status" value="1"/>
</dbReference>
<evidence type="ECO:0000259" key="2">
    <source>
        <dbReference type="SMART" id="SM00849"/>
    </source>
</evidence>
<sequence length="460" mass="50990">MTLTFHGAAQEVTGSAHLLTLDDGCKILLDCGLYQGRNKDMEDFNQTFAFDPAEIDVLVLSHAHIDHSGRVPKLVKDGFRGRIYATHATRSLCAILLLDSAFIQEKDAEYYNKKNDDRREPLYVRKDVKPTMERFVGLPYGTWSEVRPGVELQFRDAGHILGSASVTLRVTENGKTTTVGFTGDVGRPNRPILRDPVKLPDCDYLICESTYGDREHELPPNEMARFLEIIKRTAERGGKLLIPAFSVGRTQEIVYMLDQLESSGKLPKIPVFVDSPLAVNATTVFGAHPECYDSQLQTYLLHDSNPFGFNDLTYTQSVEESKALNYLDGAAIIISASGMMNAGRSKHHLANTMGDPKNTIFIVGYCAPGTPGGKVRDGVDGMKLYGRYHDLRAEVVVMDSFSAHADRSELIHFLNGQQDTCKKVFLVHGTLDRMEPFSESLGRAGFREVVAPELGDVVVL</sequence>
<evidence type="ECO:0000313" key="4">
    <source>
        <dbReference type="EMBL" id="CAH0998941.1"/>
    </source>
</evidence>
<dbReference type="Pfam" id="PF00753">
    <property type="entry name" value="Lactamase_B"/>
    <property type="match status" value="1"/>
</dbReference>
<dbReference type="Proteomes" id="UP000837803">
    <property type="component" value="Unassembled WGS sequence"/>
</dbReference>
<dbReference type="SUPFAM" id="SSF56281">
    <property type="entry name" value="Metallo-hydrolase/oxidoreductase"/>
    <property type="match status" value="1"/>
</dbReference>
<name>A0ABM9AXG6_9BACT</name>
<dbReference type="PANTHER" id="PTHR11203">
    <property type="entry name" value="CLEAVAGE AND POLYADENYLATION SPECIFICITY FACTOR FAMILY MEMBER"/>
    <property type="match status" value="1"/>
</dbReference>
<evidence type="ECO:0000313" key="5">
    <source>
        <dbReference type="Proteomes" id="UP000837803"/>
    </source>
</evidence>
<gene>
    <name evidence="4" type="ORF">LEM8419_00236</name>
</gene>
<dbReference type="CDD" id="cd16295">
    <property type="entry name" value="TTHA0252-CPSF-like_MBL-fold"/>
    <property type="match status" value="1"/>
</dbReference>
<dbReference type="Gene3D" id="3.60.15.10">
    <property type="entry name" value="Ribonuclease Z/Hydroxyacylglutathione hydrolase-like"/>
    <property type="match status" value="1"/>
</dbReference>
<evidence type="ECO:0000256" key="1">
    <source>
        <dbReference type="ARBA" id="ARBA00022801"/>
    </source>
</evidence>
<protein>
    <submittedName>
        <fullName evidence="4">Ribonuclease</fullName>
        <ecNumber evidence="4">3.1.-.-</ecNumber>
    </submittedName>
</protein>
<feature type="domain" description="Metallo-beta-lactamase" evidence="2">
    <location>
        <begin position="13"/>
        <end position="245"/>
    </location>
</feature>
<dbReference type="EC" id="3.1.-.-" evidence="4"/>
<dbReference type="InterPro" id="IPR036866">
    <property type="entry name" value="RibonucZ/Hydroxyglut_hydro"/>
</dbReference>
<dbReference type="Gene3D" id="3.40.50.10890">
    <property type="match status" value="1"/>
</dbReference>
<dbReference type="InterPro" id="IPR022712">
    <property type="entry name" value="Beta_Casp"/>
</dbReference>
<accession>A0ABM9AXG6</accession>
<reference evidence="4" key="1">
    <citation type="submission" date="2021-12" db="EMBL/GenBank/DDBJ databases">
        <authorList>
            <person name="Rodrigo-Torres L."/>
            <person name="Arahal R. D."/>
            <person name="Lucena T."/>
        </authorList>
    </citation>
    <scope>NUCLEOTIDE SEQUENCE</scope>
    <source>
        <strain evidence="4">CECT 8419</strain>
    </source>
</reference>
<dbReference type="InterPro" id="IPR050698">
    <property type="entry name" value="MBL"/>
</dbReference>
<feature type="domain" description="Beta-Casp" evidence="3">
    <location>
        <begin position="250"/>
        <end position="375"/>
    </location>
</feature>
<comment type="caution">
    <text evidence="4">The sequence shown here is derived from an EMBL/GenBank/DDBJ whole genome shotgun (WGS) entry which is preliminary data.</text>
</comment>
<dbReference type="InterPro" id="IPR001279">
    <property type="entry name" value="Metallo-B-lactamas"/>
</dbReference>
<proteinExistence type="predicted"/>
<organism evidence="4 5">
    <name type="scientific">Neolewinella maritima</name>
    <dbReference type="NCBI Taxonomy" id="1383882"/>
    <lineage>
        <taxon>Bacteria</taxon>
        <taxon>Pseudomonadati</taxon>
        <taxon>Bacteroidota</taxon>
        <taxon>Saprospiria</taxon>
        <taxon>Saprospirales</taxon>
        <taxon>Lewinellaceae</taxon>
        <taxon>Neolewinella</taxon>
    </lineage>
</organism>
<keyword evidence="5" id="KW-1185">Reference proteome</keyword>
<dbReference type="GO" id="GO:0016787">
    <property type="term" value="F:hydrolase activity"/>
    <property type="evidence" value="ECO:0007669"/>
    <property type="project" value="UniProtKB-KW"/>
</dbReference>
<keyword evidence="1 4" id="KW-0378">Hydrolase</keyword>
<evidence type="ECO:0000259" key="3">
    <source>
        <dbReference type="SMART" id="SM01027"/>
    </source>
</evidence>
<dbReference type="RefSeq" id="WP_238749141.1">
    <property type="nucleotide sequence ID" value="NZ_CAKLPZ010000001.1"/>
</dbReference>
<dbReference type="EMBL" id="CAKLPZ010000001">
    <property type="protein sequence ID" value="CAH0998941.1"/>
    <property type="molecule type" value="Genomic_DNA"/>
</dbReference>
<dbReference type="SMART" id="SM00849">
    <property type="entry name" value="Lactamase_B"/>
    <property type="match status" value="1"/>
</dbReference>
<dbReference type="Pfam" id="PF07521">
    <property type="entry name" value="RMMBL"/>
    <property type="match status" value="1"/>
</dbReference>
<dbReference type="SMART" id="SM01027">
    <property type="entry name" value="Beta-Casp"/>
    <property type="match status" value="1"/>
</dbReference>